<dbReference type="Pfam" id="PF18160">
    <property type="entry name" value="SLATT_5"/>
    <property type="match status" value="1"/>
</dbReference>
<feature type="domain" description="SMODS and SLOG-associating 2TM effector" evidence="2">
    <location>
        <begin position="13"/>
        <end position="93"/>
    </location>
</feature>
<name>A0A974S3H6_9SPHN</name>
<dbReference type="EMBL" id="CP061035">
    <property type="protein sequence ID" value="QQV76045.1"/>
    <property type="molecule type" value="Genomic_DNA"/>
</dbReference>
<dbReference type="InterPro" id="IPR041115">
    <property type="entry name" value="SLATT_5"/>
</dbReference>
<keyword evidence="1" id="KW-1133">Transmembrane helix</keyword>
<keyword evidence="1" id="KW-0472">Membrane</keyword>
<evidence type="ECO:0000259" key="2">
    <source>
        <dbReference type="Pfam" id="PF18160"/>
    </source>
</evidence>
<evidence type="ECO:0000256" key="1">
    <source>
        <dbReference type="SAM" id="Phobius"/>
    </source>
</evidence>
<sequence length="113" mass="13191">MSDDTVLKIAISDFKRTVEITRDVRFQANLRLATRQRLSSYMVSFLSLYVIALSLVPNILKLANYQNQILLACSIVLSVFVIFKTLLKDLKTFIIKVNYYINAHARWRQFTTR</sequence>
<proteinExistence type="predicted"/>
<dbReference type="AlphaFoldDB" id="A0A974S3H6"/>
<organism evidence="3 4">
    <name type="scientific">Sphingomonas aliaeris</name>
    <dbReference type="NCBI Taxonomy" id="2759526"/>
    <lineage>
        <taxon>Bacteria</taxon>
        <taxon>Pseudomonadati</taxon>
        <taxon>Pseudomonadota</taxon>
        <taxon>Alphaproteobacteria</taxon>
        <taxon>Sphingomonadales</taxon>
        <taxon>Sphingomonadaceae</taxon>
        <taxon>Sphingomonas</taxon>
    </lineage>
</organism>
<protein>
    <recommendedName>
        <fullName evidence="2">SMODS and SLOG-associating 2TM effector domain-containing protein</fullName>
    </recommendedName>
</protein>
<feature type="transmembrane region" description="Helical" evidence="1">
    <location>
        <begin position="38"/>
        <end position="56"/>
    </location>
</feature>
<dbReference type="KEGG" id="sari:H5J25_10785"/>
<keyword evidence="4" id="KW-1185">Reference proteome</keyword>
<dbReference type="Proteomes" id="UP000595894">
    <property type="component" value="Chromosome"/>
</dbReference>
<keyword evidence="1" id="KW-0812">Transmembrane</keyword>
<gene>
    <name evidence="3" type="ORF">H5J25_10785</name>
</gene>
<reference evidence="4" key="1">
    <citation type="submission" date="2020-09" db="EMBL/GenBank/DDBJ databases">
        <title>Sphingomonas sp., a new species isolated from pork steak.</title>
        <authorList>
            <person name="Heidler von Heilborn D."/>
        </authorList>
    </citation>
    <scope>NUCLEOTIDE SEQUENCE [LARGE SCALE GENOMIC DNA]</scope>
</reference>
<feature type="transmembrane region" description="Helical" evidence="1">
    <location>
        <begin position="68"/>
        <end position="87"/>
    </location>
</feature>
<evidence type="ECO:0000313" key="3">
    <source>
        <dbReference type="EMBL" id="QQV76045.1"/>
    </source>
</evidence>
<evidence type="ECO:0000313" key="4">
    <source>
        <dbReference type="Proteomes" id="UP000595894"/>
    </source>
</evidence>
<accession>A0A974S3H6</accession>